<dbReference type="KEGG" id="aplc:110975560"/>
<reference evidence="4" key="1">
    <citation type="submission" date="2025-08" db="UniProtKB">
        <authorList>
            <consortium name="RefSeq"/>
        </authorList>
    </citation>
    <scope>IDENTIFICATION</scope>
</reference>
<evidence type="ECO:0000256" key="1">
    <source>
        <dbReference type="SAM" id="MobiDB-lite"/>
    </source>
</evidence>
<dbReference type="SMART" id="SM00251">
    <property type="entry name" value="SAM_PNT"/>
    <property type="match status" value="1"/>
</dbReference>
<feature type="compositionally biased region" description="Basic and acidic residues" evidence="1">
    <location>
        <begin position="136"/>
        <end position="153"/>
    </location>
</feature>
<dbReference type="SUPFAM" id="SSF47769">
    <property type="entry name" value="SAM/Pointed domain"/>
    <property type="match status" value="1"/>
</dbReference>
<evidence type="ECO:0000313" key="4">
    <source>
        <dbReference type="RefSeq" id="XP_022083833.1"/>
    </source>
</evidence>
<dbReference type="Proteomes" id="UP000694845">
    <property type="component" value="Unplaced"/>
</dbReference>
<gene>
    <name evidence="4" type="primary">LOC110975560</name>
</gene>
<proteinExistence type="predicted"/>
<evidence type="ECO:0000259" key="2">
    <source>
        <dbReference type="PROSITE" id="PS51433"/>
    </source>
</evidence>
<organism evidence="3 4">
    <name type="scientific">Acanthaster planci</name>
    <name type="common">Crown-of-thorns starfish</name>
    <dbReference type="NCBI Taxonomy" id="133434"/>
    <lineage>
        <taxon>Eukaryota</taxon>
        <taxon>Metazoa</taxon>
        <taxon>Echinodermata</taxon>
        <taxon>Eleutherozoa</taxon>
        <taxon>Asterozoa</taxon>
        <taxon>Asteroidea</taxon>
        <taxon>Valvatacea</taxon>
        <taxon>Valvatida</taxon>
        <taxon>Acanthasteridae</taxon>
        <taxon>Acanthaster</taxon>
    </lineage>
</organism>
<evidence type="ECO:0000313" key="3">
    <source>
        <dbReference type="Proteomes" id="UP000694845"/>
    </source>
</evidence>
<dbReference type="GeneID" id="110975560"/>
<dbReference type="PROSITE" id="PS51433">
    <property type="entry name" value="PNT"/>
    <property type="match status" value="1"/>
</dbReference>
<protein>
    <submittedName>
        <fullName evidence="4">Transcription factor ETV6-like isoform X1</fullName>
    </submittedName>
</protein>
<feature type="region of interest" description="Disordered" evidence="1">
    <location>
        <begin position="130"/>
        <end position="153"/>
    </location>
</feature>
<name>A0A8B7XSJ5_ACAPL</name>
<sequence length="153" mass="17437">MSRVCSPADFCDSQPLVEPADDVKKVIDLTVPRPDIMQVEADTLRVASRDPRLWTRADVVSWLEWARGFYQLDSVDTTKFAMNGRGLCLLTRSGFMNRAPSCGDVLHSDFQRRYAVAVLRAEEVKKTKRRALWRPDATHGKDDSKKPKVEENQ</sequence>
<feature type="domain" description="PNT" evidence="2">
    <location>
        <begin position="33"/>
        <end position="117"/>
    </location>
</feature>
<dbReference type="RefSeq" id="XP_022083833.1">
    <property type="nucleotide sequence ID" value="XM_022228141.1"/>
</dbReference>
<dbReference type="GO" id="GO:0043565">
    <property type="term" value="F:sequence-specific DNA binding"/>
    <property type="evidence" value="ECO:0007669"/>
    <property type="project" value="InterPro"/>
</dbReference>
<accession>A0A8B7XSJ5</accession>
<dbReference type="InterPro" id="IPR003118">
    <property type="entry name" value="Pointed_dom"/>
</dbReference>
<dbReference type="Pfam" id="PF02198">
    <property type="entry name" value="SAM_PNT"/>
    <property type="match status" value="1"/>
</dbReference>
<dbReference type="AlphaFoldDB" id="A0A8B7XSJ5"/>
<keyword evidence="3" id="KW-1185">Reference proteome</keyword>
<dbReference type="OrthoDB" id="10042983at2759"/>
<dbReference type="InterPro" id="IPR013761">
    <property type="entry name" value="SAM/pointed_sf"/>
</dbReference>
<dbReference type="Gene3D" id="1.10.150.50">
    <property type="entry name" value="Transcription Factor, Ets-1"/>
    <property type="match status" value="1"/>
</dbReference>